<organism evidence="1 2">
    <name type="scientific">Acinetobacter piscicola</name>
    <dbReference type="NCBI Taxonomy" id="2006115"/>
    <lineage>
        <taxon>Bacteria</taxon>
        <taxon>Pseudomonadati</taxon>
        <taxon>Pseudomonadota</taxon>
        <taxon>Gammaproteobacteria</taxon>
        <taxon>Moraxellales</taxon>
        <taxon>Moraxellaceae</taxon>
        <taxon>Acinetobacter</taxon>
    </lineage>
</organism>
<sequence>MTTINNHESLIEKVGGIEKAKAIVAGAPESNFPVKWGLSFKTYFRQVGYFVEQ</sequence>
<keyword evidence="2" id="KW-1185">Reference proteome</keyword>
<dbReference type="Proteomes" id="UP000593966">
    <property type="component" value="Chromosome"/>
</dbReference>
<evidence type="ECO:0000313" key="2">
    <source>
        <dbReference type="Proteomes" id="UP000593966"/>
    </source>
</evidence>
<gene>
    <name evidence="1" type="ORF">G0028_09080</name>
</gene>
<evidence type="ECO:0000313" key="1">
    <source>
        <dbReference type="EMBL" id="QOW44419.1"/>
    </source>
</evidence>
<proteinExistence type="predicted"/>
<reference evidence="1 2" key="1">
    <citation type="submission" date="2020-02" db="EMBL/GenBank/DDBJ databases">
        <title>Tigecycline-resistant Acinetobacter species from pigs and migratory birds.</title>
        <authorList>
            <person name="Chen C."/>
            <person name="Sun J."/>
            <person name="Liao X.-P."/>
            <person name="Liu Y.-H."/>
        </authorList>
    </citation>
    <scope>NUCLEOTIDE SEQUENCE [LARGE SCALE GENOMIC DNA]</scope>
    <source>
        <strain evidence="1 2">YH12207_T</strain>
    </source>
</reference>
<protein>
    <submittedName>
        <fullName evidence="1">Uncharacterized protein</fullName>
    </submittedName>
</protein>
<dbReference type="AlphaFoldDB" id="A0A7S7AG28"/>
<dbReference type="EMBL" id="CP048659">
    <property type="protein sequence ID" value="QOW44419.1"/>
    <property type="molecule type" value="Genomic_DNA"/>
</dbReference>
<name>A0A7S7AG28_9GAMM</name>
<accession>A0A7S7AG28</accession>
<dbReference type="RefSeq" id="WP_180045547.1">
    <property type="nucleotide sequence ID" value="NZ_CP048659.1"/>
</dbReference>